<dbReference type="RefSeq" id="WP_249493302.1">
    <property type="nucleotide sequence ID" value="NZ_JAMCCK010000071.1"/>
</dbReference>
<comment type="similarity">
    <text evidence="2">Belongs to the DNA repair enzymes AP/ExoA family.</text>
</comment>
<keyword evidence="8" id="KW-1185">Reference proteome</keyword>
<dbReference type="InterPro" id="IPR036691">
    <property type="entry name" value="Endo/exonu/phosph_ase_sf"/>
</dbReference>
<proteinExistence type="inferred from homology"/>
<accession>A0ABT0P4R0</accession>
<keyword evidence="4" id="KW-0378">Hydrolase</keyword>
<gene>
    <name evidence="7" type="ORF">M4438_35400</name>
</gene>
<reference evidence="7 8" key="1">
    <citation type="submission" date="2022-05" db="EMBL/GenBank/DDBJ databases">
        <title>Genome Resource of Streptomyces lavenduligriseus GA1-1, a Strain with Broad-Spectrum Antifungal Activity against Phytopathogenic Fungi.</title>
        <authorList>
            <person name="Qi D."/>
        </authorList>
    </citation>
    <scope>NUCLEOTIDE SEQUENCE [LARGE SCALE GENOMIC DNA]</scope>
    <source>
        <strain evidence="7 8">GA1-1</strain>
    </source>
</reference>
<feature type="domain" description="Endonuclease/exonuclease/phosphatase" evidence="6">
    <location>
        <begin position="29"/>
        <end position="261"/>
    </location>
</feature>
<dbReference type="PANTHER" id="PTHR22748">
    <property type="entry name" value="AP ENDONUCLEASE"/>
    <property type="match status" value="1"/>
</dbReference>
<dbReference type="InterPro" id="IPR004808">
    <property type="entry name" value="AP_endonuc_1"/>
</dbReference>
<evidence type="ECO:0000256" key="3">
    <source>
        <dbReference type="ARBA" id="ARBA00022723"/>
    </source>
</evidence>
<keyword evidence="5" id="KW-0460">Magnesium</keyword>
<dbReference type="PANTHER" id="PTHR22748:SF6">
    <property type="entry name" value="DNA-(APURINIC OR APYRIMIDINIC SITE) ENDONUCLEASE"/>
    <property type="match status" value="1"/>
</dbReference>
<comment type="cofactor">
    <cofactor evidence="1">
        <name>Mg(2+)</name>
        <dbReference type="ChEBI" id="CHEBI:18420"/>
    </cofactor>
</comment>
<comment type="caution">
    <text evidence="7">The sequence shown here is derived from an EMBL/GenBank/DDBJ whole genome shotgun (WGS) entry which is preliminary data.</text>
</comment>
<dbReference type="Pfam" id="PF03372">
    <property type="entry name" value="Exo_endo_phos"/>
    <property type="match status" value="1"/>
</dbReference>
<sequence length="276" mass="29672">MSAPAEQLSLLAAHAPAHRAADEAVRLMLFNAQHASPERSRRQAAWIAGQENADITVLTEVSARGGDALVTALAARGYTVIAPQPPDRDYRTVIACRTPAQQVHSPVLVTPHRAPAARVTVGGHHIGVLGLYVPSRGPTTHRNVAKRAFQDAVTKALPQLAAAFPGMPVIVAGDLNVVERGHQPPHKVFGTWEYAFYDSFQAAGLTDAFRHLHPDTSAHSWYGRTGAGFRFDHIFVSTPHVAHVAACDYHQQAREAGLTDHAVMTLRLGLPATPST</sequence>
<dbReference type="GO" id="GO:0004519">
    <property type="term" value="F:endonuclease activity"/>
    <property type="evidence" value="ECO:0007669"/>
    <property type="project" value="UniProtKB-KW"/>
</dbReference>
<keyword evidence="7" id="KW-0255">Endonuclease</keyword>
<organism evidence="7 8">
    <name type="scientific">Streptomyces lavenduligriseus</name>
    <dbReference type="NCBI Taxonomy" id="67315"/>
    <lineage>
        <taxon>Bacteria</taxon>
        <taxon>Bacillati</taxon>
        <taxon>Actinomycetota</taxon>
        <taxon>Actinomycetes</taxon>
        <taxon>Kitasatosporales</taxon>
        <taxon>Streptomycetaceae</taxon>
        <taxon>Streptomyces</taxon>
    </lineage>
</organism>
<dbReference type="Gene3D" id="3.60.10.10">
    <property type="entry name" value="Endonuclease/exonuclease/phosphatase"/>
    <property type="match status" value="1"/>
</dbReference>
<dbReference type="EMBL" id="JAMCCK010000071">
    <property type="protein sequence ID" value="MCL3998729.1"/>
    <property type="molecule type" value="Genomic_DNA"/>
</dbReference>
<keyword evidence="7" id="KW-0540">Nuclease</keyword>
<evidence type="ECO:0000256" key="2">
    <source>
        <dbReference type="ARBA" id="ARBA00007092"/>
    </source>
</evidence>
<protein>
    <submittedName>
        <fullName evidence="7">Endonuclease/exonuclease/phosphatase family protein</fullName>
    </submittedName>
</protein>
<evidence type="ECO:0000256" key="5">
    <source>
        <dbReference type="ARBA" id="ARBA00022842"/>
    </source>
</evidence>
<evidence type="ECO:0000259" key="6">
    <source>
        <dbReference type="Pfam" id="PF03372"/>
    </source>
</evidence>
<dbReference type="InterPro" id="IPR005135">
    <property type="entry name" value="Endo/exonuclease/phosphatase"/>
</dbReference>
<evidence type="ECO:0000313" key="8">
    <source>
        <dbReference type="Proteomes" id="UP001202052"/>
    </source>
</evidence>
<dbReference type="SUPFAM" id="SSF56219">
    <property type="entry name" value="DNase I-like"/>
    <property type="match status" value="1"/>
</dbReference>
<evidence type="ECO:0000256" key="1">
    <source>
        <dbReference type="ARBA" id="ARBA00001946"/>
    </source>
</evidence>
<dbReference type="Proteomes" id="UP001202052">
    <property type="component" value="Unassembled WGS sequence"/>
</dbReference>
<name>A0ABT0P4R0_9ACTN</name>
<evidence type="ECO:0000313" key="7">
    <source>
        <dbReference type="EMBL" id="MCL3998729.1"/>
    </source>
</evidence>
<keyword evidence="3" id="KW-0479">Metal-binding</keyword>
<evidence type="ECO:0000256" key="4">
    <source>
        <dbReference type="ARBA" id="ARBA00022801"/>
    </source>
</evidence>